<dbReference type="InterPro" id="IPR037294">
    <property type="entry name" value="ABC_BtuC-like"/>
</dbReference>
<sequence length="307" mass="30875">MDQLFDIDLTMELLGFDFVQTALLAAAVLGLVAGTLGPLIVMRRMSFAVHGTAELAFTGAAAALLLGVGVGYGALAGAVVAALLLGLLGGRESDRDSVIGVILAFGLGLGVLLLWYYPGRTSNKFGILVGQIVAIEPTDLTALLIAAVVVLVVLALVYRPLLFSSVDPAVATARGVPGGLLAPLFAVLIGVATALGVQIVGALLVVALMVTPAAAAARVTASPLRATVLAVVFAELAALGGIVLSLAPGAPVSFFVTAISFTIYLVCRVVEYVRGRASGVGNGAGEARDEPVSAASPGPAVPRPGTR</sequence>
<feature type="region of interest" description="Disordered" evidence="7">
    <location>
        <begin position="281"/>
        <end position="307"/>
    </location>
</feature>
<feature type="compositionally biased region" description="Low complexity" evidence="7">
    <location>
        <begin position="292"/>
        <end position="307"/>
    </location>
</feature>
<dbReference type="EMBL" id="CM001440">
    <property type="protein sequence ID" value="EHR63468.1"/>
    <property type="molecule type" value="Genomic_DNA"/>
</dbReference>
<organism evidence="9 10">
    <name type="scientific">Saccharomonospora cyanea NA-134</name>
    <dbReference type="NCBI Taxonomy" id="882082"/>
    <lineage>
        <taxon>Bacteria</taxon>
        <taxon>Bacillati</taxon>
        <taxon>Actinomycetota</taxon>
        <taxon>Actinomycetes</taxon>
        <taxon>Pseudonocardiales</taxon>
        <taxon>Pseudonocardiaceae</taxon>
        <taxon>Saccharomonospora</taxon>
    </lineage>
</organism>
<evidence type="ECO:0000256" key="1">
    <source>
        <dbReference type="ARBA" id="ARBA00004141"/>
    </source>
</evidence>
<dbReference type="PANTHER" id="PTHR30477">
    <property type="entry name" value="ABC-TRANSPORTER METAL-BINDING PROTEIN"/>
    <property type="match status" value="1"/>
</dbReference>
<dbReference type="OrthoDB" id="2375762at2"/>
<name>H5XD37_9PSEU</name>
<feature type="transmembrane region" description="Helical" evidence="8">
    <location>
        <begin position="226"/>
        <end position="246"/>
    </location>
</feature>
<gene>
    <name evidence="9" type="ORF">SaccyDRAFT_4661</name>
</gene>
<evidence type="ECO:0000313" key="9">
    <source>
        <dbReference type="EMBL" id="EHR63468.1"/>
    </source>
</evidence>
<keyword evidence="10" id="KW-1185">Reference proteome</keyword>
<reference evidence="9 10" key="1">
    <citation type="submission" date="2011-11" db="EMBL/GenBank/DDBJ databases">
        <title>The Noncontiguous Finished sequence of Saccharomonospora cyanea NA-134.</title>
        <authorList>
            <consortium name="US DOE Joint Genome Institute"/>
            <person name="Lucas S."/>
            <person name="Han J."/>
            <person name="Lapidus A."/>
            <person name="Cheng J.-F."/>
            <person name="Goodwin L."/>
            <person name="Pitluck S."/>
            <person name="Peters L."/>
            <person name="Ovchinnikova G."/>
            <person name="Lu M."/>
            <person name="Detter J.C."/>
            <person name="Han C."/>
            <person name="Tapia R."/>
            <person name="Land M."/>
            <person name="Hauser L."/>
            <person name="Kyrpides N."/>
            <person name="Ivanova N."/>
            <person name="Pagani I."/>
            <person name="Brambilla E.-M."/>
            <person name="Klenk H.-P."/>
            <person name="Woyke T."/>
        </authorList>
    </citation>
    <scope>NUCLEOTIDE SEQUENCE [LARGE SCALE GENOMIC DNA]</scope>
    <source>
        <strain evidence="9 10">NA-134</strain>
    </source>
</reference>
<dbReference type="SUPFAM" id="SSF81345">
    <property type="entry name" value="ABC transporter involved in vitamin B12 uptake, BtuC"/>
    <property type="match status" value="1"/>
</dbReference>
<evidence type="ECO:0000256" key="8">
    <source>
        <dbReference type="SAM" id="Phobius"/>
    </source>
</evidence>
<feature type="transmembrane region" description="Helical" evidence="8">
    <location>
        <begin position="20"/>
        <end position="41"/>
    </location>
</feature>
<feature type="transmembrane region" description="Helical" evidence="8">
    <location>
        <begin position="252"/>
        <end position="270"/>
    </location>
</feature>
<feature type="transmembrane region" description="Helical" evidence="8">
    <location>
        <begin position="97"/>
        <end position="119"/>
    </location>
</feature>
<feature type="transmembrane region" description="Helical" evidence="8">
    <location>
        <begin position="140"/>
        <end position="161"/>
    </location>
</feature>
<dbReference type="HOGENOM" id="CLU_028808_1_0_11"/>
<keyword evidence="4 8" id="KW-1133">Transmembrane helix</keyword>
<dbReference type="Pfam" id="PF00950">
    <property type="entry name" value="ABC-3"/>
    <property type="match status" value="1"/>
</dbReference>
<comment type="similarity">
    <text evidence="2 6">Belongs to the ABC-3 integral membrane protein family.</text>
</comment>
<dbReference type="eggNOG" id="COG1108">
    <property type="taxonomic scope" value="Bacteria"/>
</dbReference>
<keyword evidence="5 8" id="KW-0472">Membrane</keyword>
<protein>
    <submittedName>
        <fullName evidence="9">ABC-type Mn2+/Zn2+ transport system, permease component</fullName>
    </submittedName>
</protein>
<comment type="subcellular location">
    <subcellularLocation>
        <location evidence="6">Cell membrane</location>
        <topology evidence="6">Multi-pass membrane protein</topology>
    </subcellularLocation>
    <subcellularLocation>
        <location evidence="1">Membrane</location>
        <topology evidence="1">Multi-pass membrane protein</topology>
    </subcellularLocation>
</comment>
<evidence type="ECO:0000256" key="6">
    <source>
        <dbReference type="RuleBase" id="RU003943"/>
    </source>
</evidence>
<dbReference type="GO" id="GO:0043190">
    <property type="term" value="C:ATP-binding cassette (ABC) transporter complex"/>
    <property type="evidence" value="ECO:0007669"/>
    <property type="project" value="InterPro"/>
</dbReference>
<dbReference type="InterPro" id="IPR001626">
    <property type="entry name" value="ABC_TroCD"/>
</dbReference>
<evidence type="ECO:0000256" key="3">
    <source>
        <dbReference type="ARBA" id="ARBA00022692"/>
    </source>
</evidence>
<dbReference type="Gene3D" id="1.10.3470.10">
    <property type="entry name" value="ABC transporter involved in vitamin B12 uptake, BtuC"/>
    <property type="match status" value="1"/>
</dbReference>
<dbReference type="STRING" id="882082.SaccyDRAFT_4661"/>
<evidence type="ECO:0000256" key="5">
    <source>
        <dbReference type="ARBA" id="ARBA00023136"/>
    </source>
</evidence>
<feature type="transmembrane region" description="Helical" evidence="8">
    <location>
        <begin position="181"/>
        <end position="214"/>
    </location>
</feature>
<evidence type="ECO:0000256" key="2">
    <source>
        <dbReference type="ARBA" id="ARBA00008034"/>
    </source>
</evidence>
<keyword evidence="3 6" id="KW-0812">Transmembrane</keyword>
<accession>H5XD37</accession>
<proteinExistence type="inferred from homology"/>
<dbReference type="PANTHER" id="PTHR30477:SF0">
    <property type="entry name" value="METAL TRANSPORT SYSTEM MEMBRANE PROTEIN TM_0125-RELATED"/>
    <property type="match status" value="1"/>
</dbReference>
<evidence type="ECO:0000256" key="4">
    <source>
        <dbReference type="ARBA" id="ARBA00022989"/>
    </source>
</evidence>
<dbReference type="GO" id="GO:0055085">
    <property type="term" value="P:transmembrane transport"/>
    <property type="evidence" value="ECO:0007669"/>
    <property type="project" value="InterPro"/>
</dbReference>
<dbReference type="RefSeq" id="WP_005459769.1">
    <property type="nucleotide sequence ID" value="NZ_CM001440.1"/>
</dbReference>
<evidence type="ECO:0000256" key="7">
    <source>
        <dbReference type="SAM" id="MobiDB-lite"/>
    </source>
</evidence>
<evidence type="ECO:0000313" key="10">
    <source>
        <dbReference type="Proteomes" id="UP000002791"/>
    </source>
</evidence>
<dbReference type="AlphaFoldDB" id="H5XD37"/>
<dbReference type="Proteomes" id="UP000002791">
    <property type="component" value="Chromosome"/>
</dbReference>
<keyword evidence="6" id="KW-0813">Transport</keyword>
<feature type="transmembrane region" description="Helical" evidence="8">
    <location>
        <begin position="62"/>
        <end position="85"/>
    </location>
</feature>